<dbReference type="CDD" id="cd04165">
    <property type="entry name" value="GTPBP1_like"/>
    <property type="match status" value="1"/>
</dbReference>
<sequence length="704" mass="77845">MTTSIEATLKDLTIHNEKHLPATVLAHEVMGTALVRNHSSESSGEDEGDLSKGIQNGDGPDAVQLPQEIEEGNIEYKLKLVDPTPDRIEHLVSQMKWRLTEGGGEAIYEIGVEDDGNPTGLTDEEMTKSMQTLEVMAKQLSADISVLRTRDAPCGKVAEVLVRRYMTEQFVEVRVAVVGNVDSGKSTMLGVLTRGQLDNGRGLARTNIFVHKHEIESGRTSSISQEILGFDSKGSIVNYAGMRTLSTNEICEASAKIVNFIDLAGHEKYLRTTVFGLTGHSPDFAMLMIGANMGVSGMTKEHLGIVLALRVPVFLVVTKIDMCPENILKETMQQIKKVLKSPGCKKIPILVRNDDDVIVSARNFTSERIAPVFTVSNVTGQGIDLLRKFLNLLPVRTEWEEAGKKPTEFHIDSTFSVPGVGTVVSGTLVAGNITVNQTLMLGPDEFGAFNPAVVKSIQTKRLPVRSVKAGQSAAIALKKIKRSSLRKGMVMVDASLKPQSCREFEAEVLVLYHSTTISANYQAVVHCGVAQQTAKLVGLNKDYMRTGDKAKVQFRFMYWNEYVKEGARLIFREGRTKGIGRVTRIIKPEEEIGDVPMLGKRARKKMERNGITVPINGLSSEAEVAQPVPQVAQKEEKKVAAPHKEAHKEPHKEVHKDHGKENGKDHKKDHGKKEEKENKKEKEKREHVQQHKKDLTRKALNKKI</sequence>
<dbReference type="FunCoup" id="A0A2P6NDV3">
    <property type="interactions" value="142"/>
</dbReference>
<proteinExistence type="inferred from homology"/>
<dbReference type="Gene3D" id="2.40.30.10">
    <property type="entry name" value="Translation factors"/>
    <property type="match status" value="2"/>
</dbReference>
<dbReference type="InterPro" id="IPR050055">
    <property type="entry name" value="EF-Tu_GTPase"/>
</dbReference>
<comment type="caution">
    <text evidence="6">The sequence shown here is derived from an EMBL/GenBank/DDBJ whole genome shotgun (WGS) entry which is preliminary data.</text>
</comment>
<name>A0A2P6NDV3_9EUKA</name>
<dbReference type="OrthoDB" id="248233at2759"/>
<evidence type="ECO:0000256" key="3">
    <source>
        <dbReference type="ARBA" id="ARBA00023134"/>
    </source>
</evidence>
<dbReference type="AlphaFoldDB" id="A0A2P6NDV3"/>
<dbReference type="GO" id="GO:0005525">
    <property type="term" value="F:GTP binding"/>
    <property type="evidence" value="ECO:0007669"/>
    <property type="project" value="UniProtKB-KW"/>
</dbReference>
<dbReference type="InterPro" id="IPR009000">
    <property type="entry name" value="Transl_B-barrel_sf"/>
</dbReference>
<dbReference type="CDD" id="cd03708">
    <property type="entry name" value="GTPBP_III"/>
    <property type="match status" value="1"/>
</dbReference>
<dbReference type="GO" id="GO:0003746">
    <property type="term" value="F:translation elongation factor activity"/>
    <property type="evidence" value="ECO:0007669"/>
    <property type="project" value="TreeGrafter"/>
</dbReference>
<dbReference type="InterPro" id="IPR035531">
    <property type="entry name" value="GTPBP1-like"/>
</dbReference>
<dbReference type="Gene3D" id="3.40.50.300">
    <property type="entry name" value="P-loop containing nucleotide triphosphate hydrolases"/>
    <property type="match status" value="1"/>
</dbReference>
<evidence type="ECO:0000313" key="6">
    <source>
        <dbReference type="EMBL" id="PRP82144.1"/>
    </source>
</evidence>
<gene>
    <name evidence="6" type="ORF">PROFUN_10352</name>
</gene>
<dbReference type="SUPFAM" id="SSF52540">
    <property type="entry name" value="P-loop containing nucleoside triphosphate hydrolases"/>
    <property type="match status" value="1"/>
</dbReference>
<dbReference type="InterPro" id="IPR027417">
    <property type="entry name" value="P-loop_NTPase"/>
</dbReference>
<feature type="compositionally biased region" description="Basic and acidic residues" evidence="4">
    <location>
        <begin position="633"/>
        <end position="697"/>
    </location>
</feature>
<dbReference type="PROSITE" id="PS51722">
    <property type="entry name" value="G_TR_2"/>
    <property type="match status" value="1"/>
</dbReference>
<evidence type="ECO:0000256" key="2">
    <source>
        <dbReference type="ARBA" id="ARBA00022741"/>
    </source>
</evidence>
<dbReference type="FunFam" id="2.40.30.10:FF:000084">
    <property type="entry name" value="GTP-binding elongation factor Tu family"/>
    <property type="match status" value="1"/>
</dbReference>
<organism evidence="6 7">
    <name type="scientific">Planoprotostelium fungivorum</name>
    <dbReference type="NCBI Taxonomy" id="1890364"/>
    <lineage>
        <taxon>Eukaryota</taxon>
        <taxon>Amoebozoa</taxon>
        <taxon>Evosea</taxon>
        <taxon>Variosea</taxon>
        <taxon>Cavosteliida</taxon>
        <taxon>Cavosteliaceae</taxon>
        <taxon>Planoprotostelium</taxon>
    </lineage>
</organism>
<dbReference type="SUPFAM" id="SSF50465">
    <property type="entry name" value="EF-Tu/eEF-1alpha/eIF2-gamma C-terminal domain"/>
    <property type="match status" value="1"/>
</dbReference>
<dbReference type="Pfam" id="PF00009">
    <property type="entry name" value="GTP_EFTU"/>
    <property type="match status" value="1"/>
</dbReference>
<evidence type="ECO:0000256" key="4">
    <source>
        <dbReference type="SAM" id="MobiDB-lite"/>
    </source>
</evidence>
<dbReference type="STRING" id="1890364.A0A2P6NDV3"/>
<dbReference type="Pfam" id="PF03144">
    <property type="entry name" value="GTP_EFTU_D2"/>
    <property type="match status" value="1"/>
</dbReference>
<dbReference type="GO" id="GO:0003924">
    <property type="term" value="F:GTPase activity"/>
    <property type="evidence" value="ECO:0007669"/>
    <property type="project" value="InterPro"/>
</dbReference>
<reference evidence="6 7" key="1">
    <citation type="journal article" date="2018" name="Genome Biol. Evol.">
        <title>Multiple Roots of Fruiting Body Formation in Amoebozoa.</title>
        <authorList>
            <person name="Hillmann F."/>
            <person name="Forbes G."/>
            <person name="Novohradska S."/>
            <person name="Ferling I."/>
            <person name="Riege K."/>
            <person name="Groth M."/>
            <person name="Westermann M."/>
            <person name="Marz M."/>
            <person name="Spaller T."/>
            <person name="Winckler T."/>
            <person name="Schaap P."/>
            <person name="Glockner G."/>
        </authorList>
    </citation>
    <scope>NUCLEOTIDE SEQUENCE [LARGE SCALE GENOMIC DNA]</scope>
    <source>
        <strain evidence="6 7">Jena</strain>
    </source>
</reference>
<dbReference type="InterPro" id="IPR000795">
    <property type="entry name" value="T_Tr_GTP-bd_dom"/>
</dbReference>
<evidence type="ECO:0000313" key="7">
    <source>
        <dbReference type="Proteomes" id="UP000241769"/>
    </source>
</evidence>
<feature type="region of interest" description="Disordered" evidence="4">
    <location>
        <begin position="37"/>
        <end position="63"/>
    </location>
</feature>
<feature type="region of interest" description="Disordered" evidence="4">
    <location>
        <begin position="623"/>
        <end position="704"/>
    </location>
</feature>
<dbReference type="InParanoid" id="A0A2P6NDV3"/>
<dbReference type="InterPro" id="IPR004161">
    <property type="entry name" value="EFTu-like_2"/>
</dbReference>
<dbReference type="Proteomes" id="UP000241769">
    <property type="component" value="Unassembled WGS sequence"/>
</dbReference>
<dbReference type="EMBL" id="MDYQ01000110">
    <property type="protein sequence ID" value="PRP82144.1"/>
    <property type="molecule type" value="Genomic_DNA"/>
</dbReference>
<dbReference type="PANTHER" id="PTHR43721:SF9">
    <property type="entry name" value="GTP-BINDING PROTEIN 1"/>
    <property type="match status" value="1"/>
</dbReference>
<evidence type="ECO:0000256" key="1">
    <source>
        <dbReference type="ARBA" id="ARBA00007249"/>
    </source>
</evidence>
<feature type="domain" description="Tr-type G" evidence="5">
    <location>
        <begin position="170"/>
        <end position="398"/>
    </location>
</feature>
<accession>A0A2P6NDV3</accession>
<dbReference type="FunFam" id="3.40.50.300:FF:000091">
    <property type="entry name" value="Probable GTP-binding protein 1"/>
    <property type="match status" value="1"/>
</dbReference>
<comment type="similarity">
    <text evidence="1">Belongs to the TRAFAC class translation factor GTPase superfamily. Classic translation factor GTPase family. EF-Tu/EF-1A subfamily.</text>
</comment>
<dbReference type="CDD" id="cd03694">
    <property type="entry name" value="GTPBP_II"/>
    <property type="match status" value="1"/>
</dbReference>
<dbReference type="PANTHER" id="PTHR43721">
    <property type="entry name" value="ELONGATION FACTOR TU-RELATED"/>
    <property type="match status" value="1"/>
</dbReference>
<evidence type="ECO:0000259" key="5">
    <source>
        <dbReference type="PROSITE" id="PS51722"/>
    </source>
</evidence>
<keyword evidence="3" id="KW-0342">GTP-binding</keyword>
<keyword evidence="2" id="KW-0547">Nucleotide-binding</keyword>
<dbReference type="FunFam" id="2.40.30.10:FF:000014">
    <property type="entry name" value="Probable GTP-binding protein 1"/>
    <property type="match status" value="1"/>
</dbReference>
<dbReference type="SUPFAM" id="SSF50447">
    <property type="entry name" value="Translation proteins"/>
    <property type="match status" value="1"/>
</dbReference>
<keyword evidence="7" id="KW-1185">Reference proteome</keyword>
<dbReference type="InterPro" id="IPR009001">
    <property type="entry name" value="Transl_elong_EF1A/Init_IF2_C"/>
</dbReference>
<protein>
    <recommendedName>
        <fullName evidence="5">Tr-type G domain-containing protein</fullName>
    </recommendedName>
</protein>